<evidence type="ECO:0000313" key="4">
    <source>
        <dbReference type="Proteomes" id="UP000253934"/>
    </source>
</evidence>
<dbReference type="SUPFAM" id="SSF53756">
    <property type="entry name" value="UDP-Glycosyltransferase/glycogen phosphorylase"/>
    <property type="match status" value="1"/>
</dbReference>
<evidence type="ECO:0000256" key="2">
    <source>
        <dbReference type="ARBA" id="ARBA00022679"/>
    </source>
</evidence>
<dbReference type="InterPro" id="IPR051199">
    <property type="entry name" value="LPS_LOS_Heptosyltrfase"/>
</dbReference>
<dbReference type="InterPro" id="IPR002201">
    <property type="entry name" value="Glyco_trans_9"/>
</dbReference>
<accession>A0A369KPV3</accession>
<name>A0A369KPV3_9BACT</name>
<evidence type="ECO:0000313" key="3">
    <source>
        <dbReference type="EMBL" id="RDB35400.1"/>
    </source>
</evidence>
<dbReference type="PANTHER" id="PTHR30160">
    <property type="entry name" value="TETRAACYLDISACCHARIDE 4'-KINASE-RELATED"/>
    <property type="match status" value="1"/>
</dbReference>
<dbReference type="GO" id="GO:0008713">
    <property type="term" value="F:ADP-heptose-lipopolysaccharide heptosyltransferase activity"/>
    <property type="evidence" value="ECO:0007669"/>
    <property type="project" value="TreeGrafter"/>
</dbReference>
<dbReference type="Pfam" id="PF01075">
    <property type="entry name" value="Glyco_transf_9"/>
    <property type="match status" value="1"/>
</dbReference>
<dbReference type="Gene3D" id="3.40.50.2000">
    <property type="entry name" value="Glycogen Phosphorylase B"/>
    <property type="match status" value="2"/>
</dbReference>
<dbReference type="GO" id="GO:0009244">
    <property type="term" value="P:lipopolysaccharide core region biosynthetic process"/>
    <property type="evidence" value="ECO:0007669"/>
    <property type="project" value="TreeGrafter"/>
</dbReference>
<gene>
    <name evidence="3" type="ORF">DCC88_10355</name>
</gene>
<keyword evidence="4" id="KW-1185">Reference proteome</keyword>
<evidence type="ECO:0000256" key="1">
    <source>
        <dbReference type="ARBA" id="ARBA00022676"/>
    </source>
</evidence>
<comment type="caution">
    <text evidence="3">The sequence shown here is derived from an EMBL/GenBank/DDBJ whole genome shotgun (WGS) entry which is preliminary data.</text>
</comment>
<keyword evidence="1" id="KW-0328">Glycosyltransferase</keyword>
<proteinExistence type="predicted"/>
<organism evidence="3 4">
    <name type="scientific">Spirobacillus cienkowskii</name>
    <dbReference type="NCBI Taxonomy" id="495820"/>
    <lineage>
        <taxon>Bacteria</taxon>
        <taxon>Pseudomonadati</taxon>
        <taxon>Bdellovibrionota</taxon>
        <taxon>Oligoflexia</taxon>
        <taxon>Silvanigrellales</taxon>
        <taxon>Spirobacillus</taxon>
    </lineage>
</organism>
<dbReference type="Proteomes" id="UP000253934">
    <property type="component" value="Unassembled WGS sequence"/>
</dbReference>
<dbReference type="EMBL" id="QOVW01000087">
    <property type="protein sequence ID" value="RDB35400.1"/>
    <property type="molecule type" value="Genomic_DNA"/>
</dbReference>
<reference evidence="3" key="1">
    <citation type="submission" date="2018-04" db="EMBL/GenBank/DDBJ databases">
        <title>Draft genome sequence of the Candidatus Spirobacillus cienkowskii, a pathogen of freshwater Daphnia species, reconstructed from hemolymph metagenomic reads.</title>
        <authorList>
            <person name="Bresciani L."/>
            <person name="Lemos L.N."/>
            <person name="Wale N."/>
            <person name="Lin J.Y."/>
            <person name="Fernandes G.R."/>
            <person name="Duffy M.A."/>
            <person name="Rodrigues J.M."/>
        </authorList>
    </citation>
    <scope>NUCLEOTIDE SEQUENCE [LARGE SCALE GENOMIC DNA]</scope>
    <source>
        <strain evidence="3">Binning01</strain>
    </source>
</reference>
<dbReference type="GO" id="GO:0005829">
    <property type="term" value="C:cytosol"/>
    <property type="evidence" value="ECO:0007669"/>
    <property type="project" value="TreeGrafter"/>
</dbReference>
<sequence>MGGNSIHMFDKNKMLLKPQNIAVHHAGGLGDLLVATAALYEITNMYPEAKITLVGSGWWTQIILPTQWPQIDQILETVVNKRFKKLKLWKSIIGDNSWNEVEFNKKSLKEFLKDFQMTIDFRSKSLRFAFSSYAANVAIRVGSNRSKLAKPLFTHFIHDKKGAHLHERDRFLNIVAALDLEYFTKRKNYWHEYGLPALKWFPPDYQKYLNSCRDKKLILINPTSSIREKAWQSHRFREAALKLKSNDVIIKIIGALNETEWLQEVAQEDFEIVQPASILELVDKVKEASLLITNTSSMQFIAAGTQTPTLTLVGSASELRWGPLGLHDRKLKMAKECDYPKPKFISRKELGKLQEKIAYDKITVSAVVECAQKTLQAHLEKTV</sequence>
<dbReference type="AlphaFoldDB" id="A0A369KPV3"/>
<protein>
    <submittedName>
        <fullName evidence="3">Lipopolysaccharide heptosyltransferase family protein</fullName>
    </submittedName>
</protein>
<keyword evidence="2" id="KW-0808">Transferase</keyword>